<dbReference type="PANTHER" id="PTHR34825">
    <property type="entry name" value="CONSERVED PROTEIN, WITH A WEAK D-GALACTARATE DEHYDRATASE/ALTRONATE HYDROLASE DOMAIN"/>
    <property type="match status" value="1"/>
</dbReference>
<protein>
    <submittedName>
        <fullName evidence="2">ATP-binding protein</fullName>
    </submittedName>
</protein>
<dbReference type="PANTHER" id="PTHR34825:SF1">
    <property type="entry name" value="AAA-ATPASE-LIKE DOMAIN-CONTAINING PROTEIN"/>
    <property type="match status" value="1"/>
</dbReference>
<reference evidence="2" key="1">
    <citation type="journal article" date="2021" name="PeerJ">
        <title>Extensive microbial diversity within the chicken gut microbiome revealed by metagenomics and culture.</title>
        <authorList>
            <person name="Gilroy R."/>
            <person name="Ravi A."/>
            <person name="Getino M."/>
            <person name="Pursley I."/>
            <person name="Horton D.L."/>
            <person name="Alikhan N.F."/>
            <person name="Baker D."/>
            <person name="Gharbi K."/>
            <person name="Hall N."/>
            <person name="Watson M."/>
            <person name="Adriaenssens E.M."/>
            <person name="Foster-Nyarko E."/>
            <person name="Jarju S."/>
            <person name="Secka A."/>
            <person name="Antonio M."/>
            <person name="Oren A."/>
            <person name="Chaudhuri R.R."/>
            <person name="La Ragione R."/>
            <person name="Hildebrand F."/>
            <person name="Pallen M.J."/>
        </authorList>
    </citation>
    <scope>NUCLEOTIDE SEQUENCE</scope>
    <source>
        <strain evidence="2">ChiSxjej3B15-24422</strain>
    </source>
</reference>
<accession>A0A9D1YP39</accession>
<dbReference type="GO" id="GO:0005524">
    <property type="term" value="F:ATP binding"/>
    <property type="evidence" value="ECO:0007669"/>
    <property type="project" value="UniProtKB-KW"/>
</dbReference>
<dbReference type="InterPro" id="IPR027417">
    <property type="entry name" value="P-loop_NTPase"/>
</dbReference>
<proteinExistence type="predicted"/>
<gene>
    <name evidence="2" type="ORF">H9831_03115</name>
</gene>
<dbReference type="InterPro" id="IPR012547">
    <property type="entry name" value="PDDEXK_9"/>
</dbReference>
<dbReference type="SUPFAM" id="SSF52540">
    <property type="entry name" value="P-loop containing nucleoside triphosphate hydrolases"/>
    <property type="match status" value="1"/>
</dbReference>
<evidence type="ECO:0000259" key="1">
    <source>
        <dbReference type="Pfam" id="PF09820"/>
    </source>
</evidence>
<name>A0A9D1YP39_9FIRM</name>
<dbReference type="Gene3D" id="3.40.50.300">
    <property type="entry name" value="P-loop containing nucleotide triphosphate hydrolases"/>
    <property type="match status" value="1"/>
</dbReference>
<evidence type="ECO:0000313" key="2">
    <source>
        <dbReference type="EMBL" id="HIY59661.1"/>
    </source>
</evidence>
<keyword evidence="2" id="KW-0067">ATP-binding</keyword>
<dbReference type="Pfam" id="PF09820">
    <property type="entry name" value="AAA-ATPase_like"/>
    <property type="match status" value="1"/>
</dbReference>
<dbReference type="EMBL" id="DXDD01000040">
    <property type="protein sequence ID" value="HIY59661.1"/>
    <property type="molecule type" value="Genomic_DNA"/>
</dbReference>
<dbReference type="Proteomes" id="UP000824007">
    <property type="component" value="Unassembled WGS sequence"/>
</dbReference>
<dbReference type="AlphaFoldDB" id="A0A9D1YP39"/>
<organism evidence="2 3">
    <name type="scientific">Candidatus Eisenbergiella pullistercoris</name>
    <dbReference type="NCBI Taxonomy" id="2838555"/>
    <lineage>
        <taxon>Bacteria</taxon>
        <taxon>Bacillati</taxon>
        <taxon>Bacillota</taxon>
        <taxon>Clostridia</taxon>
        <taxon>Lachnospirales</taxon>
        <taxon>Lachnospiraceae</taxon>
        <taxon>Eisenbergiella</taxon>
    </lineage>
</organism>
<sequence length="601" mass="69459">MAGTIAVGIQDFEKLRQGNYFYIDKTDFIRQWWESGDDVTLITRPRRFGKTLTMNTLECFFSVAYRDRGELFEGLSIWQEEKFRKLQGQWPVIFLSFADIKETSFSSARKKICQTIVDLYNRFSFLPEKAPLTASEREFWNKISYDMENYVATLSLKALSGYLYRHYGKKVILLLDEYDTPLQEAWVSGYWEELSDFMRSLFNASFKTNPFLERAVMTGITRVSRESIFSDLNNLKIVTTTSEEYADSFGFTQEETRGALMEYGFGEKADEIRKWYDGFTFGSKSDIYNPWSVINFLDTGKTAPYWANTSSNSLVGKLIREGSRKIKTAFEDLLQGRSLITEIDEQIVYSQLGQNETAIWSLLLAAGYLKVESYQAFTTREDIWKEEYVLTLTNFEVTLMFRRLIHDWFGPASADYNDFLPALLDGDVEAMNAYMNRITLETFSFFDAGKNQPERFYHGFVLGLLVELSGRYRITSNRESGFGRYDICLEPVSPQDDAILLEFKVFNPQREKSLSDTVKAALRQIEEKDYSAVLRQKGIAKERIRKYGFAFEGKTVLIGGGEEAEFEASLDEAQKWAASVGYSESDINDKIKSARRKRKNR</sequence>
<dbReference type="InterPro" id="IPR018631">
    <property type="entry name" value="AAA-ATPase-like_dom"/>
</dbReference>
<evidence type="ECO:0000313" key="3">
    <source>
        <dbReference type="Proteomes" id="UP000824007"/>
    </source>
</evidence>
<reference evidence="2" key="2">
    <citation type="submission" date="2021-04" db="EMBL/GenBank/DDBJ databases">
        <authorList>
            <person name="Gilroy R."/>
        </authorList>
    </citation>
    <scope>NUCLEOTIDE SEQUENCE</scope>
    <source>
        <strain evidence="2">ChiSxjej3B15-24422</strain>
    </source>
</reference>
<keyword evidence="2" id="KW-0547">Nucleotide-binding</keyword>
<comment type="caution">
    <text evidence="2">The sequence shown here is derived from an EMBL/GenBank/DDBJ whole genome shotgun (WGS) entry which is preliminary data.</text>
</comment>
<dbReference type="Pfam" id="PF08011">
    <property type="entry name" value="PDDEXK_9"/>
    <property type="match status" value="1"/>
</dbReference>
<feature type="domain" description="AAA-ATPase-like" evidence="1">
    <location>
        <begin position="7"/>
        <end position="229"/>
    </location>
</feature>